<reference evidence="1 2" key="1">
    <citation type="submission" date="2021-06" db="EMBL/GenBank/DDBJ databases">
        <title>Caerostris extrusa draft genome.</title>
        <authorList>
            <person name="Kono N."/>
            <person name="Arakawa K."/>
        </authorList>
    </citation>
    <scope>NUCLEOTIDE SEQUENCE [LARGE SCALE GENOMIC DNA]</scope>
</reference>
<sequence>MTGDRGGQAADASRLSIAVKIILSEKRRMSEFRYDGIPSCRNVIFDCKGISCVKTNRSNMSSMSDNFVTHQITPHISFVSVPDMFPNNVRQSDQIKETCWWKSLLKVPAAPRRHAIAAFLLENGHDCLIGHLFRFNIISSPIIYYAAETLWTHHILKKALKYLGIYMIDIGRQERNFKISGLGDLC</sequence>
<name>A0AAV4V058_CAEEX</name>
<dbReference type="AlphaFoldDB" id="A0AAV4V058"/>
<accession>A0AAV4V058</accession>
<dbReference type="EMBL" id="BPLR01013747">
    <property type="protein sequence ID" value="GIY63477.1"/>
    <property type="molecule type" value="Genomic_DNA"/>
</dbReference>
<evidence type="ECO:0000313" key="1">
    <source>
        <dbReference type="EMBL" id="GIY63477.1"/>
    </source>
</evidence>
<evidence type="ECO:0000313" key="2">
    <source>
        <dbReference type="Proteomes" id="UP001054945"/>
    </source>
</evidence>
<comment type="caution">
    <text evidence="1">The sequence shown here is derived from an EMBL/GenBank/DDBJ whole genome shotgun (WGS) entry which is preliminary data.</text>
</comment>
<protein>
    <submittedName>
        <fullName evidence="1">Uncharacterized protein</fullName>
    </submittedName>
</protein>
<gene>
    <name evidence="1" type="ORF">CEXT_620131</name>
</gene>
<dbReference type="Proteomes" id="UP001054945">
    <property type="component" value="Unassembled WGS sequence"/>
</dbReference>
<proteinExistence type="predicted"/>
<organism evidence="1 2">
    <name type="scientific">Caerostris extrusa</name>
    <name type="common">Bark spider</name>
    <name type="synonym">Caerostris bankana</name>
    <dbReference type="NCBI Taxonomy" id="172846"/>
    <lineage>
        <taxon>Eukaryota</taxon>
        <taxon>Metazoa</taxon>
        <taxon>Ecdysozoa</taxon>
        <taxon>Arthropoda</taxon>
        <taxon>Chelicerata</taxon>
        <taxon>Arachnida</taxon>
        <taxon>Araneae</taxon>
        <taxon>Araneomorphae</taxon>
        <taxon>Entelegynae</taxon>
        <taxon>Araneoidea</taxon>
        <taxon>Araneidae</taxon>
        <taxon>Caerostris</taxon>
    </lineage>
</organism>
<keyword evidence="2" id="KW-1185">Reference proteome</keyword>